<dbReference type="OrthoDB" id="1103324at2759"/>
<dbReference type="GO" id="GO:0016705">
    <property type="term" value="F:oxidoreductase activity, acting on paired donors, with incorporation or reduction of molecular oxygen"/>
    <property type="evidence" value="ECO:0007669"/>
    <property type="project" value="InterPro"/>
</dbReference>
<comment type="caution">
    <text evidence="6">The sequence shown here is derived from an EMBL/GenBank/DDBJ whole genome shotgun (WGS) entry which is preliminary data.</text>
</comment>
<dbReference type="PANTHER" id="PTHR47955:SF15">
    <property type="entry name" value="CYTOCHROME P450 71A2-LIKE"/>
    <property type="match status" value="1"/>
</dbReference>
<evidence type="ECO:0000256" key="3">
    <source>
        <dbReference type="ARBA" id="ARBA00023004"/>
    </source>
</evidence>
<evidence type="ECO:0000256" key="1">
    <source>
        <dbReference type="ARBA" id="ARBA00010617"/>
    </source>
</evidence>
<keyword evidence="3 4" id="KW-0408">Iron</keyword>
<dbReference type="STRING" id="337451.A0A443NYY9"/>
<dbReference type="GO" id="GO:0020037">
    <property type="term" value="F:heme binding"/>
    <property type="evidence" value="ECO:0007669"/>
    <property type="project" value="InterPro"/>
</dbReference>
<evidence type="ECO:0000256" key="4">
    <source>
        <dbReference type="PIRSR" id="PIRSR602401-1"/>
    </source>
</evidence>
<dbReference type="PRINTS" id="PR00385">
    <property type="entry name" value="P450"/>
</dbReference>
<keyword evidence="5" id="KW-0503">Monooxygenase</keyword>
<dbReference type="PANTHER" id="PTHR47955">
    <property type="entry name" value="CYTOCHROME P450 FAMILY 71 PROTEIN"/>
    <property type="match status" value="1"/>
</dbReference>
<keyword evidence="7" id="KW-1185">Reference proteome</keyword>
<dbReference type="Pfam" id="PF00067">
    <property type="entry name" value="p450"/>
    <property type="match status" value="1"/>
</dbReference>
<comment type="similarity">
    <text evidence="1 5">Belongs to the cytochrome P450 family.</text>
</comment>
<dbReference type="GO" id="GO:0004497">
    <property type="term" value="F:monooxygenase activity"/>
    <property type="evidence" value="ECO:0007669"/>
    <property type="project" value="UniProtKB-KW"/>
</dbReference>
<evidence type="ECO:0000256" key="5">
    <source>
        <dbReference type="RuleBase" id="RU000461"/>
    </source>
</evidence>
<gene>
    <name evidence="6" type="ORF">CKAN_01244700</name>
</gene>
<dbReference type="CDD" id="cd11072">
    <property type="entry name" value="CYP71-like"/>
    <property type="match status" value="1"/>
</dbReference>
<reference evidence="6 7" key="1">
    <citation type="journal article" date="2019" name="Nat. Plants">
        <title>Stout camphor tree genome fills gaps in understanding of flowering plant genome evolution.</title>
        <authorList>
            <person name="Chaw S.M."/>
            <person name="Liu Y.C."/>
            <person name="Wu Y.W."/>
            <person name="Wang H.Y."/>
            <person name="Lin C.I."/>
            <person name="Wu C.S."/>
            <person name="Ke H.M."/>
            <person name="Chang L.Y."/>
            <person name="Hsu C.Y."/>
            <person name="Yang H.T."/>
            <person name="Sudianto E."/>
            <person name="Hsu M.H."/>
            <person name="Wu K.P."/>
            <person name="Wang L.N."/>
            <person name="Leebens-Mack J.H."/>
            <person name="Tsai I.J."/>
        </authorList>
    </citation>
    <scope>NUCLEOTIDE SEQUENCE [LARGE SCALE GENOMIC DNA]</scope>
    <source>
        <strain evidence="7">cv. Chaw 1501</strain>
        <tissue evidence="6">Young leaves</tissue>
    </source>
</reference>
<dbReference type="PROSITE" id="PS00086">
    <property type="entry name" value="CYTOCHROME_P450"/>
    <property type="match status" value="1"/>
</dbReference>
<dbReference type="FunFam" id="1.10.630.10:FF:000011">
    <property type="entry name" value="Cytochrome P450 83B1"/>
    <property type="match status" value="1"/>
</dbReference>
<keyword evidence="5" id="KW-0560">Oxidoreductase</keyword>
<proteinExistence type="inferred from homology"/>
<keyword evidence="2 4" id="KW-0479">Metal-binding</keyword>
<dbReference type="InterPro" id="IPR002401">
    <property type="entry name" value="Cyt_P450_E_grp-I"/>
</dbReference>
<evidence type="ECO:0000313" key="6">
    <source>
        <dbReference type="EMBL" id="RWR83686.1"/>
    </source>
</evidence>
<dbReference type="AlphaFoldDB" id="A0A443NYY9"/>
<dbReference type="GO" id="GO:0005506">
    <property type="term" value="F:iron ion binding"/>
    <property type="evidence" value="ECO:0007669"/>
    <property type="project" value="InterPro"/>
</dbReference>
<dbReference type="SUPFAM" id="SSF48264">
    <property type="entry name" value="Cytochrome P450"/>
    <property type="match status" value="1"/>
</dbReference>
<protein>
    <submittedName>
        <fullName evidence="6">Cytochrome P450 71A1</fullName>
    </submittedName>
</protein>
<dbReference type="Gene3D" id="1.10.630.10">
    <property type="entry name" value="Cytochrome P450"/>
    <property type="match status" value="1"/>
</dbReference>
<dbReference type="InterPro" id="IPR001128">
    <property type="entry name" value="Cyt_P450"/>
</dbReference>
<name>A0A443NYY9_9MAGN</name>
<accession>A0A443NYY9</accession>
<dbReference type="InterPro" id="IPR017972">
    <property type="entry name" value="Cyt_P450_CS"/>
</dbReference>
<dbReference type="EMBL" id="QPKB01000004">
    <property type="protein sequence ID" value="RWR83686.1"/>
    <property type="molecule type" value="Genomic_DNA"/>
</dbReference>
<comment type="cofactor">
    <cofactor evidence="4">
        <name>heme</name>
        <dbReference type="ChEBI" id="CHEBI:30413"/>
    </cofactor>
</comment>
<evidence type="ECO:0000313" key="7">
    <source>
        <dbReference type="Proteomes" id="UP000283530"/>
    </source>
</evidence>
<dbReference type="InterPro" id="IPR036396">
    <property type="entry name" value="Cyt_P450_sf"/>
</dbReference>
<feature type="binding site" description="axial binding residue" evidence="4">
    <location>
        <position position="440"/>
    </location>
    <ligand>
        <name>heme</name>
        <dbReference type="ChEBI" id="CHEBI:30413"/>
    </ligand>
    <ligandPart>
        <name>Fe</name>
        <dbReference type="ChEBI" id="CHEBI:18248"/>
    </ligandPart>
</feature>
<keyword evidence="4 5" id="KW-0349">Heme</keyword>
<sequence>MSLAMDTTTALVFLSSACALFTFFFFLGGETAKKKSVNLPPTPPKLPIIGNFHQFSFLLHHALRLLSNKHGPLMLLYQCHIPTLIVSSQETAEEVMKTHDLVFANRPHNYAAKHLLYDGKDILFSSYGQYWREARKICMLQLLSLKRISSFQPIIEEEIAATIKLISRSCPTSSVIDLRLVLQLLFSGIISRVALGKKYGGIKEFLEALKEMGELLGAVRVGDYFPSFAWVDVLTGFDGKMKRVSRNMDTFLDRVVKDREEMDGRDGNQHKDFVDTLRQLEKDSGQLTRDSIKAIVLDMFAGSEFITMTTEWAMAELMKHPDIMVKAQEEVRRLVGRKPKVEVEDIHQMHYLKCIIKETLRLHPPGPLLGPRESNDNTTIQGYHIPQNTRVIINAWAISRDPKSWKCPEEFLPERFANNSIDFKGHDFQFIPFGAGRRMCPGASFAIHIIEFVLTDLLRYFDWELPNGATAEDLEMAEEGGIISPKEISLHLVPICHFPLCD</sequence>
<evidence type="ECO:0000256" key="2">
    <source>
        <dbReference type="ARBA" id="ARBA00022723"/>
    </source>
</evidence>
<dbReference type="Proteomes" id="UP000283530">
    <property type="component" value="Unassembled WGS sequence"/>
</dbReference>
<dbReference type="PRINTS" id="PR00463">
    <property type="entry name" value="EP450I"/>
</dbReference>
<organism evidence="6 7">
    <name type="scientific">Cinnamomum micranthum f. kanehirae</name>
    <dbReference type="NCBI Taxonomy" id="337451"/>
    <lineage>
        <taxon>Eukaryota</taxon>
        <taxon>Viridiplantae</taxon>
        <taxon>Streptophyta</taxon>
        <taxon>Embryophyta</taxon>
        <taxon>Tracheophyta</taxon>
        <taxon>Spermatophyta</taxon>
        <taxon>Magnoliopsida</taxon>
        <taxon>Magnoliidae</taxon>
        <taxon>Laurales</taxon>
        <taxon>Lauraceae</taxon>
        <taxon>Cinnamomum</taxon>
    </lineage>
</organism>